<dbReference type="AlphaFoldDB" id="A0A5K7ZTV7"/>
<sequence length="358" mass="41805">MPTHPQLAAEVTRRYRIYGNDQYCRPSFIKAAKATLLRLIRQHDEYDNKRQIRRPPAPIMRKLRGDLYDDYKNRMRAFFYGVGAVVSVDELNVPQTEVVANFLAGIRHPDNDFYERGCITTPGRCSDWENRLLTQLSDYACRDYFPVSLSGLCRDRKRAIHDFVTTYVCHEKFRPPLPKHKRIFLQDYYHYRCRAQAYFDQVGFPVGAQHLTLPMIEALLNFMVGHKHPSTQRYRKVFAANRISPVDYFVSMYKPYENSRYPLSTGQYHGPTHKILPLLHFQPREGIDRWFDPPRSTKIKKARTRLFLNYAVIFDRLAIPVVPGILPIAYIEAVLNYALATTASHRAGDAQRRFLRAG</sequence>
<proteinExistence type="predicted"/>
<dbReference type="Proteomes" id="UP000425960">
    <property type="component" value="Chromosome"/>
</dbReference>
<gene>
    <name evidence="1" type="ORF">DSCO28_42150</name>
</gene>
<dbReference type="KEGG" id="dov:DSCO28_42150"/>
<protein>
    <submittedName>
        <fullName evidence="1">Uncharacterized protein</fullName>
    </submittedName>
</protein>
<evidence type="ECO:0000313" key="1">
    <source>
        <dbReference type="EMBL" id="BBO83649.1"/>
    </source>
</evidence>
<dbReference type="EMBL" id="AP021876">
    <property type="protein sequence ID" value="BBO83649.1"/>
    <property type="molecule type" value="Genomic_DNA"/>
</dbReference>
<accession>A0A5K7ZTV7</accession>
<organism evidence="1 2">
    <name type="scientific">Desulfosarcina ovata subsp. sediminis</name>
    <dbReference type="NCBI Taxonomy" id="885957"/>
    <lineage>
        <taxon>Bacteria</taxon>
        <taxon>Pseudomonadati</taxon>
        <taxon>Thermodesulfobacteriota</taxon>
        <taxon>Desulfobacteria</taxon>
        <taxon>Desulfobacterales</taxon>
        <taxon>Desulfosarcinaceae</taxon>
        <taxon>Desulfosarcina</taxon>
    </lineage>
</organism>
<dbReference type="RefSeq" id="WP_155323801.1">
    <property type="nucleotide sequence ID" value="NZ_AP021876.1"/>
</dbReference>
<name>A0A5K7ZTV7_9BACT</name>
<reference evidence="1 2" key="1">
    <citation type="submission" date="2019-11" db="EMBL/GenBank/DDBJ databases">
        <title>Comparative genomics of hydrocarbon-degrading Desulfosarcina strains.</title>
        <authorList>
            <person name="Watanabe M."/>
            <person name="Kojima H."/>
            <person name="Fukui M."/>
        </authorList>
    </citation>
    <scope>NUCLEOTIDE SEQUENCE [LARGE SCALE GENOMIC DNA]</scope>
    <source>
        <strain evidence="1 2">28bB2T</strain>
    </source>
</reference>
<evidence type="ECO:0000313" key="2">
    <source>
        <dbReference type="Proteomes" id="UP000425960"/>
    </source>
</evidence>